<dbReference type="AlphaFoldDB" id="A0A0L8A787"/>
<sequence>MSHFLPRRLPRPRLPGRRAAGLSLLEMLLVIALIAAIGLITAAGLSRGFAGMQLRSAGKDIANQLRVVRAQAIARGEPQRFVIEPAKRRWEGANQRHGDVPAQLQVQFEGAAQLATAPGQGVIEFHPDGGSSGGRIRLQRDDAEWRIDVGWLTGEVRSGPWRAQ</sequence>
<dbReference type="EMBL" id="AJLO02000037">
    <property type="protein sequence ID" value="KOE98066.1"/>
    <property type="molecule type" value="Genomic_DNA"/>
</dbReference>
<evidence type="ECO:0000256" key="4">
    <source>
        <dbReference type="ARBA" id="ARBA00022481"/>
    </source>
</evidence>
<evidence type="ECO:0000313" key="14">
    <source>
        <dbReference type="Proteomes" id="UP000036890"/>
    </source>
</evidence>
<dbReference type="GO" id="GO:0015628">
    <property type="term" value="P:protein secretion by the type II secretion system"/>
    <property type="evidence" value="ECO:0007669"/>
    <property type="project" value="InterPro"/>
</dbReference>
<accession>A0A0L8A787</accession>
<keyword evidence="4" id="KW-0488">Methylation</keyword>
<evidence type="ECO:0000313" key="13">
    <source>
        <dbReference type="EMBL" id="KOE98066.1"/>
    </source>
</evidence>
<dbReference type="Pfam" id="PF12019">
    <property type="entry name" value="GspH"/>
    <property type="match status" value="1"/>
</dbReference>
<keyword evidence="3" id="KW-1003">Cell membrane</keyword>
<comment type="subcellular location">
    <subcellularLocation>
        <location evidence="1">Cell inner membrane</location>
        <topology evidence="1">Single-pass membrane protein</topology>
    </subcellularLocation>
</comment>
<evidence type="ECO:0000256" key="5">
    <source>
        <dbReference type="ARBA" id="ARBA00022519"/>
    </source>
</evidence>
<dbReference type="PROSITE" id="PS00409">
    <property type="entry name" value="PROKAR_NTER_METHYL"/>
    <property type="match status" value="1"/>
</dbReference>
<reference evidence="13 14" key="1">
    <citation type="journal article" date="2012" name="J. Bacteriol.">
        <title>Genome sequence of a novel nicotine-degrading strain, Pseudomonas geniculata N1.</title>
        <authorList>
            <person name="Tang H."/>
            <person name="Yu H."/>
            <person name="Tai C."/>
            <person name="Huang K."/>
            <person name="Liu Y."/>
            <person name="Wang L."/>
            <person name="Yao Y."/>
            <person name="Wu G."/>
            <person name="Xu P."/>
        </authorList>
    </citation>
    <scope>NUCLEOTIDE SEQUENCE [LARGE SCALE GENOMIC DNA]</scope>
    <source>
        <strain evidence="13 14">N1</strain>
    </source>
</reference>
<gene>
    <name evidence="13" type="ORF">W7K_17000</name>
</gene>
<dbReference type="GO" id="GO:0005886">
    <property type="term" value="C:plasma membrane"/>
    <property type="evidence" value="ECO:0007669"/>
    <property type="project" value="UniProtKB-SubCell"/>
</dbReference>
<evidence type="ECO:0000256" key="10">
    <source>
        <dbReference type="ARBA" id="ARBA00030775"/>
    </source>
</evidence>
<evidence type="ECO:0000256" key="7">
    <source>
        <dbReference type="ARBA" id="ARBA00022989"/>
    </source>
</evidence>
<evidence type="ECO:0000256" key="6">
    <source>
        <dbReference type="ARBA" id="ARBA00022692"/>
    </source>
</evidence>
<organism evidence="13 14">
    <name type="scientific">Stenotrophomonas geniculata N1</name>
    <dbReference type="NCBI Taxonomy" id="1167641"/>
    <lineage>
        <taxon>Bacteria</taxon>
        <taxon>Pseudomonadati</taxon>
        <taxon>Pseudomonadota</taxon>
        <taxon>Gammaproteobacteria</taxon>
        <taxon>Lysobacterales</taxon>
        <taxon>Lysobacteraceae</taxon>
        <taxon>Stenotrophomonas</taxon>
    </lineage>
</organism>
<dbReference type="InterPro" id="IPR045584">
    <property type="entry name" value="Pilin-like"/>
</dbReference>
<evidence type="ECO:0000256" key="2">
    <source>
        <dbReference type="ARBA" id="ARBA00021549"/>
    </source>
</evidence>
<keyword evidence="5" id="KW-0997">Cell inner membrane</keyword>
<dbReference type="NCBIfam" id="NF047827">
    <property type="entry name" value="T3SSXpsH"/>
    <property type="match status" value="1"/>
</dbReference>
<name>A0A0L8A787_9GAMM</name>
<keyword evidence="8 11" id="KW-0472">Membrane</keyword>
<dbReference type="InterPro" id="IPR022346">
    <property type="entry name" value="T2SS_GspH"/>
</dbReference>
<dbReference type="Proteomes" id="UP000036890">
    <property type="component" value="Unassembled WGS sequence"/>
</dbReference>
<evidence type="ECO:0000256" key="1">
    <source>
        <dbReference type="ARBA" id="ARBA00004377"/>
    </source>
</evidence>
<keyword evidence="6 11" id="KW-0812">Transmembrane</keyword>
<proteinExistence type="inferred from homology"/>
<protein>
    <recommendedName>
        <fullName evidence="2">Type II secretion system protein H</fullName>
    </recommendedName>
    <alternativeName>
        <fullName evidence="10">General secretion pathway protein H</fullName>
    </alternativeName>
</protein>
<evidence type="ECO:0000259" key="12">
    <source>
        <dbReference type="Pfam" id="PF12019"/>
    </source>
</evidence>
<evidence type="ECO:0000256" key="9">
    <source>
        <dbReference type="ARBA" id="ARBA00025772"/>
    </source>
</evidence>
<evidence type="ECO:0000256" key="3">
    <source>
        <dbReference type="ARBA" id="ARBA00022475"/>
    </source>
</evidence>
<dbReference type="SUPFAM" id="SSF54523">
    <property type="entry name" value="Pili subunits"/>
    <property type="match status" value="1"/>
</dbReference>
<evidence type="ECO:0000256" key="11">
    <source>
        <dbReference type="SAM" id="Phobius"/>
    </source>
</evidence>
<dbReference type="RefSeq" id="WP_010482028.1">
    <property type="nucleotide sequence ID" value="NZ_AJLO02000037.1"/>
</dbReference>
<feature type="domain" description="General secretion pathway GspH" evidence="12">
    <location>
        <begin position="59"/>
        <end position="151"/>
    </location>
</feature>
<keyword evidence="7 11" id="KW-1133">Transmembrane helix</keyword>
<dbReference type="InterPro" id="IPR012902">
    <property type="entry name" value="N_methyl_site"/>
</dbReference>
<evidence type="ECO:0000256" key="8">
    <source>
        <dbReference type="ARBA" id="ARBA00023136"/>
    </source>
</evidence>
<comment type="similarity">
    <text evidence="9">Belongs to the GSP H family.</text>
</comment>
<dbReference type="GO" id="GO:0015627">
    <property type="term" value="C:type II protein secretion system complex"/>
    <property type="evidence" value="ECO:0007669"/>
    <property type="project" value="InterPro"/>
</dbReference>
<dbReference type="OrthoDB" id="8481584at2"/>
<comment type="caution">
    <text evidence="13">The sequence shown here is derived from an EMBL/GenBank/DDBJ whole genome shotgun (WGS) entry which is preliminary data.</text>
</comment>
<feature type="transmembrane region" description="Helical" evidence="11">
    <location>
        <begin position="20"/>
        <end position="45"/>
    </location>
</feature>